<dbReference type="PANTHER" id="PTHR46586">
    <property type="entry name" value="ANKYRIN REPEAT-CONTAINING PROTEIN"/>
    <property type="match status" value="1"/>
</dbReference>
<evidence type="ECO:0000313" key="1">
    <source>
        <dbReference type="EMBL" id="EGG25065.1"/>
    </source>
</evidence>
<dbReference type="Proteomes" id="UP000007797">
    <property type="component" value="Unassembled WGS sequence"/>
</dbReference>
<dbReference type="OrthoDB" id="76773at2759"/>
<keyword evidence="2" id="KW-1185">Reference proteome</keyword>
<dbReference type="SUPFAM" id="SSF140860">
    <property type="entry name" value="Pseudo ankyrin repeat-like"/>
    <property type="match status" value="2"/>
</dbReference>
<dbReference type="InterPro" id="IPR036770">
    <property type="entry name" value="Ankyrin_rpt-contain_sf"/>
</dbReference>
<name>F4PH81_CACFS</name>
<dbReference type="SUPFAM" id="SSF48403">
    <property type="entry name" value="Ankyrin repeat"/>
    <property type="match status" value="1"/>
</dbReference>
<gene>
    <name evidence="1" type="ORF">DFA_03311</name>
</gene>
<evidence type="ECO:0008006" key="3">
    <source>
        <dbReference type="Google" id="ProtNLM"/>
    </source>
</evidence>
<organism evidence="1 2">
    <name type="scientific">Cavenderia fasciculata</name>
    <name type="common">Slime mold</name>
    <name type="synonym">Dictyostelium fasciculatum</name>
    <dbReference type="NCBI Taxonomy" id="261658"/>
    <lineage>
        <taxon>Eukaryota</taxon>
        <taxon>Amoebozoa</taxon>
        <taxon>Evosea</taxon>
        <taxon>Eumycetozoa</taxon>
        <taxon>Dictyostelia</taxon>
        <taxon>Acytosteliales</taxon>
        <taxon>Cavenderiaceae</taxon>
        <taxon>Cavenderia</taxon>
    </lineage>
</organism>
<dbReference type="InterPro" id="IPR002110">
    <property type="entry name" value="Ankyrin_rpt"/>
</dbReference>
<dbReference type="EMBL" id="GL883006">
    <property type="protein sequence ID" value="EGG25065.1"/>
    <property type="molecule type" value="Genomic_DNA"/>
</dbReference>
<proteinExistence type="predicted"/>
<dbReference type="RefSeq" id="XP_004362916.1">
    <property type="nucleotide sequence ID" value="XM_004362859.1"/>
</dbReference>
<dbReference type="Gene3D" id="1.25.40.20">
    <property type="entry name" value="Ankyrin repeat-containing domain"/>
    <property type="match status" value="2"/>
</dbReference>
<sequence length="766" mass="86991">MSSLSQSSTIISSVFKSSVLLRYILSLVEEIHERLEEKKPCKFKDMTSKNVSFHRYSNNGLLFQAKLECDPNFIAYYRAMPIILNNCTNVLVLQRLHTLYSHYFGHAFREIVSRHGKDVYIGKTLGKCANSPSWVVDNIAASGSIPCLVYGIETIGIQPTENTIDMACEHGKLGILHFLHENYPQLQCTDRAFELAANNSHLDIIEFLLYNRTEKYTARALVNASRTKCVDVARLLLEMRGERLVGHTEEQLIERNLVDLSVTSGSLEMVQLYFKHFGRRGLTTRALDNSAELGFLDIVLWLDQTAGAPATTDAMNFAAKNGHYSIIRFLHENRVEGCTESAINKAAAGGFLDIVQFLHVNRTEGATKDAMHNAVASGSLEVVKFLHKNRTELCNGANTVATACQNGTGDYAESIKYILENRITPFTKKSPLNNLESSDFTQIMMWTCLRDNLDLYIFLVDFFHLGVGIEPNVASHPFWKHFESAASVTFKMWIIEQFDPKSLDIDRFTHFITYSNIKGGERVLQYVMDHCPRAFQRNWSFYLQRTVYDQNIKVLQFFHDHAIPNSFTQQMFNYAGEVGALKVVKFLHLNRTEGCTTLAMDSSGKSGYLEVCQWIYANRTEGSTKSIIKSVISSQRYEVLQFLVNNNIHTEAEDLVDCASASRSVEILEYIVEMFPNLLPTVYSFSHHDELILRFLVHHFPTSHIRSLKYMPTQNQVIIDQLCKDKDAGVLKLYPASGLHVSHQQKDSSTTSPPQQSSIFKKLFFK</sequence>
<dbReference type="AlphaFoldDB" id="F4PH81"/>
<evidence type="ECO:0000313" key="2">
    <source>
        <dbReference type="Proteomes" id="UP000007797"/>
    </source>
</evidence>
<dbReference type="GeneID" id="14877322"/>
<protein>
    <recommendedName>
        <fullName evidence="3">Ankyrin repeat-containing protein</fullName>
    </recommendedName>
</protein>
<dbReference type="PANTHER" id="PTHR46586:SF3">
    <property type="entry name" value="ANKYRIN REPEAT-CONTAINING PROTEIN"/>
    <property type="match status" value="1"/>
</dbReference>
<reference evidence="2" key="1">
    <citation type="journal article" date="2011" name="Genome Res.">
        <title>Phylogeny-wide analysis of social amoeba genomes highlights ancient origins for complex intercellular communication.</title>
        <authorList>
            <person name="Heidel A.J."/>
            <person name="Lawal H.M."/>
            <person name="Felder M."/>
            <person name="Schilde C."/>
            <person name="Helps N.R."/>
            <person name="Tunggal B."/>
            <person name="Rivero F."/>
            <person name="John U."/>
            <person name="Schleicher M."/>
            <person name="Eichinger L."/>
            <person name="Platzer M."/>
            <person name="Noegel A.A."/>
            <person name="Schaap P."/>
            <person name="Gloeckner G."/>
        </authorList>
    </citation>
    <scope>NUCLEOTIDE SEQUENCE [LARGE SCALE GENOMIC DNA]</scope>
    <source>
        <strain evidence="2">SH3</strain>
    </source>
</reference>
<dbReference type="KEGG" id="dfa:DFA_03311"/>
<dbReference type="Pfam" id="PF13637">
    <property type="entry name" value="Ank_4"/>
    <property type="match status" value="1"/>
</dbReference>
<dbReference type="InterPro" id="IPR052050">
    <property type="entry name" value="SecEffector_AnkRepeat"/>
</dbReference>
<accession>F4PH81</accession>